<comment type="caution">
    <text evidence="1">The sequence shown here is derived from an EMBL/GenBank/DDBJ whole genome shotgun (WGS) entry which is preliminary data.</text>
</comment>
<proteinExistence type="predicted"/>
<evidence type="ECO:0000313" key="1">
    <source>
        <dbReference type="EMBL" id="KAJ8629264.1"/>
    </source>
</evidence>
<keyword evidence="2" id="KW-1185">Reference proteome</keyword>
<gene>
    <name evidence="1" type="ORF">MRB53_022587</name>
</gene>
<name>A0ACC2L891_PERAE</name>
<reference evidence="1 2" key="1">
    <citation type="journal article" date="2022" name="Hortic Res">
        <title>A haplotype resolved chromosomal level avocado genome allows analysis of novel avocado genes.</title>
        <authorList>
            <person name="Nath O."/>
            <person name="Fletcher S.J."/>
            <person name="Hayward A."/>
            <person name="Shaw L.M."/>
            <person name="Masouleh A.K."/>
            <person name="Furtado A."/>
            <person name="Henry R.J."/>
            <person name="Mitter N."/>
        </authorList>
    </citation>
    <scope>NUCLEOTIDE SEQUENCE [LARGE SCALE GENOMIC DNA]</scope>
    <source>
        <strain evidence="2">cv. Hass</strain>
    </source>
</reference>
<sequence length="149" mass="16369">MHEWWVATDLIKASLPRGILATTWEPLPPNIPKPNVDGSFNPQTNTSGIGGVLRDHQGPLIQAFATTAHANSTLEGILQAILRGTKMCLDLSLIEVIIEGDSFIIWNNINCDSGMPWRLMNLWKNLRRTLAHISSMAGPPNPTDHQQAG</sequence>
<accession>A0ACC2L891</accession>
<evidence type="ECO:0000313" key="2">
    <source>
        <dbReference type="Proteomes" id="UP001234297"/>
    </source>
</evidence>
<dbReference type="Proteomes" id="UP001234297">
    <property type="component" value="Chromosome 7"/>
</dbReference>
<organism evidence="1 2">
    <name type="scientific">Persea americana</name>
    <name type="common">Avocado</name>
    <dbReference type="NCBI Taxonomy" id="3435"/>
    <lineage>
        <taxon>Eukaryota</taxon>
        <taxon>Viridiplantae</taxon>
        <taxon>Streptophyta</taxon>
        <taxon>Embryophyta</taxon>
        <taxon>Tracheophyta</taxon>
        <taxon>Spermatophyta</taxon>
        <taxon>Magnoliopsida</taxon>
        <taxon>Magnoliidae</taxon>
        <taxon>Laurales</taxon>
        <taxon>Lauraceae</taxon>
        <taxon>Persea</taxon>
    </lineage>
</organism>
<protein>
    <submittedName>
        <fullName evidence="1">Uncharacterized protein</fullName>
    </submittedName>
</protein>
<dbReference type="EMBL" id="CM056815">
    <property type="protein sequence ID" value="KAJ8629264.1"/>
    <property type="molecule type" value="Genomic_DNA"/>
</dbReference>